<evidence type="ECO:0000256" key="12">
    <source>
        <dbReference type="ARBA" id="ARBA00049515"/>
    </source>
</evidence>
<comment type="caution">
    <text evidence="13">Lacks conserved residue(s) required for the propagation of feature annotation.</text>
</comment>
<keyword evidence="6 13" id="KW-0547">Nucleotide-binding</keyword>
<dbReference type="Gene3D" id="3.40.50.800">
    <property type="entry name" value="Anticodon-binding domain"/>
    <property type="match status" value="1"/>
</dbReference>
<dbReference type="FunFam" id="3.30.930.10:FF:000002">
    <property type="entry name" value="Threonine--tRNA ligase"/>
    <property type="match status" value="1"/>
</dbReference>
<comment type="subunit">
    <text evidence="13">Homodimer.</text>
</comment>
<evidence type="ECO:0000259" key="14">
    <source>
        <dbReference type="PROSITE" id="PS50862"/>
    </source>
</evidence>
<dbReference type="NCBIfam" id="TIGR00418">
    <property type="entry name" value="thrS"/>
    <property type="match status" value="1"/>
</dbReference>
<dbReference type="FunFam" id="3.40.50.800:FF:000001">
    <property type="entry name" value="Threonine--tRNA ligase"/>
    <property type="match status" value="1"/>
</dbReference>
<dbReference type="InterPro" id="IPR045864">
    <property type="entry name" value="aa-tRNA-synth_II/BPL/LPL"/>
</dbReference>
<sequence>MEINKNLNKLASLLLAKSIKDLYPNAILGDFKINEDGFAYGINFNGEAFGASQFNKVKKQMQKNIDRAYKIEYESISKEAAKQMFAGNKYKLELIDDANGNINICKFGNDFVDICENLSIDKLSIIKAIELNNVSGYYWKGSSNNDQLIMVHGMAFDSQSSLEQFKKELQDRSERDHRKIGKDLELFTFDEIVGQGLPIWLPNGQSIKSEVENYILNLLRQYGFQIVSTPVLGSKKLYETSGHWFHYRENMFTPVEVDNETLVLRPMTCPHHLTCYKYRPRSYRELPFRIGEFAFLHRYEASGGLIGLERVRQLQLVDTHILCTPSQMKSEIKNCYKIIKEVYKTFGLTVHSVDLSLHDPKNTEKFFDNPKMWAHAEKQLRGVLKSMKIPYKEMVGEAAFYGPKIDFQFKTVLGKIITVSTIQLDFLLPERFKLEYKDSDGQVKTPIMIHLGSLGTLERFVSVLLEQTKGILPLWLSPVQVEEILVDNEKHAKYAERVANLLRKNGIRVHIDNSDERLSKKIFNAQTHKTPYQIVIGDNEVANKTISFREYGKTESTTIKPSQFVTLLKKRIKSKK</sequence>
<dbReference type="SUPFAM" id="SSF55186">
    <property type="entry name" value="ThrRS/AlaRS common domain"/>
    <property type="match status" value="1"/>
</dbReference>
<evidence type="ECO:0000256" key="7">
    <source>
        <dbReference type="ARBA" id="ARBA00022833"/>
    </source>
</evidence>
<dbReference type="InterPro" id="IPR004154">
    <property type="entry name" value="Anticodon-bd"/>
</dbReference>
<evidence type="ECO:0000256" key="2">
    <source>
        <dbReference type="ARBA" id="ARBA00022490"/>
    </source>
</evidence>
<dbReference type="Pfam" id="PF00587">
    <property type="entry name" value="tRNA-synt_2b"/>
    <property type="match status" value="1"/>
</dbReference>
<keyword evidence="9 13" id="KW-0694">RNA-binding</keyword>
<gene>
    <name evidence="13 15" type="primary">thrS</name>
    <name evidence="15" type="ORF">PlMoll_0290</name>
</gene>
<keyword evidence="3 13" id="KW-0820">tRNA-binding</keyword>
<feature type="binding site" evidence="13">
    <location>
        <position position="320"/>
    </location>
    <ligand>
        <name>Zn(2+)</name>
        <dbReference type="ChEBI" id="CHEBI:29105"/>
        <note>catalytic</note>
    </ligand>
</feature>
<dbReference type="PROSITE" id="PS50862">
    <property type="entry name" value="AA_TRNA_LIGASE_II"/>
    <property type="match status" value="1"/>
</dbReference>
<evidence type="ECO:0000256" key="8">
    <source>
        <dbReference type="ARBA" id="ARBA00022840"/>
    </source>
</evidence>
<protein>
    <recommendedName>
        <fullName evidence="13">Threonine--tRNA ligase</fullName>
        <ecNumber evidence="13">6.1.1.3</ecNumber>
    </recommendedName>
    <alternativeName>
        <fullName evidence="13">Threonyl-tRNA synthetase</fullName>
        <shortName evidence="13">ThrRS</shortName>
    </alternativeName>
</protein>
<dbReference type="PANTHER" id="PTHR11451:SF56">
    <property type="entry name" value="THREONINE--TRNA LIGASE 1"/>
    <property type="match status" value="1"/>
</dbReference>
<evidence type="ECO:0000256" key="4">
    <source>
        <dbReference type="ARBA" id="ARBA00022598"/>
    </source>
</evidence>
<dbReference type="Pfam" id="PF03129">
    <property type="entry name" value="HGTP_anticodon"/>
    <property type="match status" value="1"/>
</dbReference>
<dbReference type="InterPro" id="IPR002320">
    <property type="entry name" value="Thr-tRNA-ligase_IIa"/>
</dbReference>
<dbReference type="Gene3D" id="3.30.930.10">
    <property type="entry name" value="Bira Bifunctional Protein, Domain 2"/>
    <property type="match status" value="1"/>
</dbReference>
<proteinExistence type="inferred from homology"/>
<dbReference type="AlphaFoldDB" id="A0A6G9HI32"/>
<dbReference type="PRINTS" id="PR01047">
    <property type="entry name" value="TRNASYNTHTHR"/>
</dbReference>
<dbReference type="EMBL" id="MN991199">
    <property type="protein sequence ID" value="QIQ09866.1"/>
    <property type="molecule type" value="Genomic_DNA"/>
</dbReference>
<feature type="binding site" evidence="13">
    <location>
        <position position="269"/>
    </location>
    <ligand>
        <name>Zn(2+)</name>
        <dbReference type="ChEBI" id="CHEBI:29105"/>
        <note>catalytic</note>
    </ligand>
</feature>
<evidence type="ECO:0000256" key="1">
    <source>
        <dbReference type="ARBA" id="ARBA00008226"/>
    </source>
</evidence>
<keyword evidence="11 13" id="KW-0030">Aminoacyl-tRNA synthetase</keyword>
<evidence type="ECO:0000313" key="15">
    <source>
        <dbReference type="EMBL" id="QIQ09866.1"/>
    </source>
</evidence>
<dbReference type="InterPro" id="IPR036621">
    <property type="entry name" value="Anticodon-bd_dom_sf"/>
</dbReference>
<evidence type="ECO:0000256" key="11">
    <source>
        <dbReference type="ARBA" id="ARBA00023146"/>
    </source>
</evidence>
<feature type="domain" description="Aminoacyl-transfer RNA synthetases class-II family profile" evidence="14">
    <location>
        <begin position="202"/>
        <end position="473"/>
    </location>
</feature>
<dbReference type="Gene3D" id="3.30.980.10">
    <property type="entry name" value="Threonyl-trna Synthetase, Chain A, domain 2"/>
    <property type="match status" value="1"/>
</dbReference>
<dbReference type="InterPro" id="IPR018163">
    <property type="entry name" value="Thr/Ala-tRNA-synth_IIc_edit"/>
</dbReference>
<comment type="catalytic activity">
    <reaction evidence="12 13">
        <text>tRNA(Thr) + L-threonine + ATP = L-threonyl-tRNA(Thr) + AMP + diphosphate + H(+)</text>
        <dbReference type="Rhea" id="RHEA:24624"/>
        <dbReference type="Rhea" id="RHEA-COMP:9670"/>
        <dbReference type="Rhea" id="RHEA-COMP:9704"/>
        <dbReference type="ChEBI" id="CHEBI:15378"/>
        <dbReference type="ChEBI" id="CHEBI:30616"/>
        <dbReference type="ChEBI" id="CHEBI:33019"/>
        <dbReference type="ChEBI" id="CHEBI:57926"/>
        <dbReference type="ChEBI" id="CHEBI:78442"/>
        <dbReference type="ChEBI" id="CHEBI:78534"/>
        <dbReference type="ChEBI" id="CHEBI:456215"/>
        <dbReference type="EC" id="6.1.1.3"/>
    </reaction>
</comment>
<dbReference type="InterPro" id="IPR002314">
    <property type="entry name" value="aa-tRNA-synt_IIb"/>
</dbReference>
<dbReference type="EC" id="6.1.1.3" evidence="13"/>
<dbReference type="CDD" id="cd00860">
    <property type="entry name" value="ThrRS_anticodon"/>
    <property type="match status" value="1"/>
</dbReference>
<reference evidence="15" key="1">
    <citation type="journal article" date="2020" name="J. ISSAAS">
        <title>Lactobacilli and other gastrointestinal microbiota of Peromyscus leucopus, reservoir host for agents of Lyme disease and other zoonoses in North America.</title>
        <authorList>
            <person name="Milovic A."/>
            <person name="Bassam K."/>
            <person name="Shao H."/>
            <person name="Chatzistamou I."/>
            <person name="Tufts D.M."/>
            <person name="Diuk-Wasser M."/>
            <person name="Barbour A.G."/>
        </authorList>
    </citation>
    <scope>NUCLEOTIDE SEQUENCE</scope>
    <source>
        <strain evidence="15">LL85</strain>
    </source>
</reference>
<evidence type="ECO:0000256" key="10">
    <source>
        <dbReference type="ARBA" id="ARBA00022917"/>
    </source>
</evidence>
<keyword evidence="10 13" id="KW-0648">Protein biosynthesis</keyword>
<dbReference type="GO" id="GO:0046872">
    <property type="term" value="F:metal ion binding"/>
    <property type="evidence" value="ECO:0007669"/>
    <property type="project" value="UniProtKB-KW"/>
</dbReference>
<evidence type="ECO:0000256" key="6">
    <source>
        <dbReference type="ARBA" id="ARBA00022741"/>
    </source>
</evidence>
<keyword evidence="4 13" id="KW-0436">Ligase</keyword>
<feature type="binding site" evidence="13">
    <location>
        <position position="450"/>
    </location>
    <ligand>
        <name>Zn(2+)</name>
        <dbReference type="ChEBI" id="CHEBI:29105"/>
        <note>catalytic</note>
    </ligand>
</feature>
<keyword evidence="7 13" id="KW-0862">Zinc</keyword>
<dbReference type="InterPro" id="IPR047246">
    <property type="entry name" value="ThrRS_anticodon"/>
</dbReference>
<dbReference type="HAMAP" id="MF_00184">
    <property type="entry name" value="Thr_tRNA_synth"/>
    <property type="match status" value="1"/>
</dbReference>
<evidence type="ECO:0000256" key="9">
    <source>
        <dbReference type="ARBA" id="ARBA00022884"/>
    </source>
</evidence>
<comment type="similarity">
    <text evidence="1 13">Belongs to the class-II aminoacyl-tRNA synthetase family.</text>
</comment>
<dbReference type="SUPFAM" id="SSF55681">
    <property type="entry name" value="Class II aaRS and biotin synthetases"/>
    <property type="match status" value="1"/>
</dbReference>
<dbReference type="GO" id="GO:0005737">
    <property type="term" value="C:cytoplasm"/>
    <property type="evidence" value="ECO:0007669"/>
    <property type="project" value="UniProtKB-SubCell"/>
</dbReference>
<evidence type="ECO:0000256" key="3">
    <source>
        <dbReference type="ARBA" id="ARBA00022555"/>
    </source>
</evidence>
<evidence type="ECO:0000256" key="5">
    <source>
        <dbReference type="ARBA" id="ARBA00022723"/>
    </source>
</evidence>
<comment type="subcellular location">
    <subcellularLocation>
        <location evidence="13">Cytoplasm</location>
    </subcellularLocation>
</comment>
<keyword evidence="2 13" id="KW-0963">Cytoplasm</keyword>
<dbReference type="PANTHER" id="PTHR11451">
    <property type="entry name" value="THREONINE-TRNA LIGASE"/>
    <property type="match status" value="1"/>
</dbReference>
<dbReference type="GO" id="GO:0000049">
    <property type="term" value="F:tRNA binding"/>
    <property type="evidence" value="ECO:0007669"/>
    <property type="project" value="UniProtKB-KW"/>
</dbReference>
<keyword evidence="8 13" id="KW-0067">ATP-binding</keyword>
<organism evidence="15">
    <name type="scientific">uncultured Mycoplasmataceae bacterium</name>
    <dbReference type="NCBI Taxonomy" id="300027"/>
    <lineage>
        <taxon>Bacteria</taxon>
        <taxon>Bacillati</taxon>
        <taxon>Mycoplasmatota</taxon>
        <taxon>Mollicutes</taxon>
        <taxon>Mycoplasmataceae</taxon>
        <taxon>environmental samples</taxon>
    </lineage>
</organism>
<dbReference type="GO" id="GO:0005524">
    <property type="term" value="F:ATP binding"/>
    <property type="evidence" value="ECO:0007669"/>
    <property type="project" value="UniProtKB-UniRule"/>
</dbReference>
<dbReference type="SUPFAM" id="SSF52954">
    <property type="entry name" value="Class II aaRS ABD-related"/>
    <property type="match status" value="1"/>
</dbReference>
<dbReference type="InterPro" id="IPR006195">
    <property type="entry name" value="aa-tRNA-synth_II"/>
</dbReference>
<keyword evidence="5 13" id="KW-0479">Metal-binding</keyword>
<dbReference type="CDD" id="cd00771">
    <property type="entry name" value="ThrRS_core"/>
    <property type="match status" value="1"/>
</dbReference>
<accession>A0A6G9HI32</accession>
<dbReference type="InterPro" id="IPR033728">
    <property type="entry name" value="ThrRS_core"/>
</dbReference>
<dbReference type="GO" id="GO:0006435">
    <property type="term" value="P:threonyl-tRNA aminoacylation"/>
    <property type="evidence" value="ECO:0007669"/>
    <property type="project" value="UniProtKB-UniRule"/>
</dbReference>
<dbReference type="GO" id="GO:0004829">
    <property type="term" value="F:threonine-tRNA ligase activity"/>
    <property type="evidence" value="ECO:0007669"/>
    <property type="project" value="UniProtKB-UniRule"/>
</dbReference>
<comment type="cofactor">
    <cofactor evidence="13">
        <name>Zn(2+)</name>
        <dbReference type="ChEBI" id="CHEBI:29105"/>
    </cofactor>
    <text evidence="13">Binds 1 zinc ion per subunit.</text>
</comment>
<name>A0A6G9HI32_9MOLU</name>
<evidence type="ECO:0000256" key="13">
    <source>
        <dbReference type="HAMAP-Rule" id="MF_00184"/>
    </source>
</evidence>